<sequence>MYSYSPLTLEESNLPVWKVLLGILLPSLIFFIAIDICWITFVAGSAFQQVLAGLMRPTPDPVAGLLAWLIIVGGVLFFVTLKARTKAQALTQVWFCDPLGLEQGTGLDAAVFLRPSRPGPRHRP</sequence>
<keyword evidence="1" id="KW-0812">Transmembrane</keyword>
<feature type="transmembrane region" description="Helical" evidence="1">
    <location>
        <begin position="61"/>
        <end position="81"/>
    </location>
</feature>
<dbReference type="InterPro" id="IPR018687">
    <property type="entry name" value="DUF2177_membr"/>
</dbReference>
<keyword evidence="1" id="KW-1133">Transmembrane helix</keyword>
<evidence type="ECO:0000313" key="2">
    <source>
        <dbReference type="EMBL" id="CAE0491858.1"/>
    </source>
</evidence>
<evidence type="ECO:0000313" key="3">
    <source>
        <dbReference type="EMBL" id="CAE0491863.1"/>
    </source>
</evidence>
<dbReference type="Pfam" id="PF09945">
    <property type="entry name" value="DUF2177"/>
    <property type="match status" value="1"/>
</dbReference>
<name>A0A6S8IJM1_DUNTE</name>
<keyword evidence="1" id="KW-0472">Membrane</keyword>
<organism evidence="2">
    <name type="scientific">Dunaliella tertiolecta</name>
    <name type="common">Green alga</name>
    <dbReference type="NCBI Taxonomy" id="3047"/>
    <lineage>
        <taxon>Eukaryota</taxon>
        <taxon>Viridiplantae</taxon>
        <taxon>Chlorophyta</taxon>
        <taxon>core chlorophytes</taxon>
        <taxon>Chlorophyceae</taxon>
        <taxon>CS clade</taxon>
        <taxon>Chlamydomonadales</taxon>
        <taxon>Dunaliellaceae</taxon>
        <taxon>Dunaliella</taxon>
    </lineage>
</organism>
<proteinExistence type="predicted"/>
<dbReference type="AlphaFoldDB" id="A0A6S8IJM1"/>
<gene>
    <name evidence="2" type="ORF">DTER00134_LOCUS6931</name>
    <name evidence="3" type="ORF">DTER00134_LOCUS6936</name>
</gene>
<protein>
    <submittedName>
        <fullName evidence="2">Uncharacterized protein</fullName>
    </submittedName>
</protein>
<dbReference type="EMBL" id="HBIP01012237">
    <property type="protein sequence ID" value="CAE0491863.1"/>
    <property type="molecule type" value="Transcribed_RNA"/>
</dbReference>
<dbReference type="EMBL" id="HBIP01012231">
    <property type="protein sequence ID" value="CAE0491858.1"/>
    <property type="molecule type" value="Transcribed_RNA"/>
</dbReference>
<feature type="transmembrane region" description="Helical" evidence="1">
    <location>
        <begin position="20"/>
        <end position="41"/>
    </location>
</feature>
<reference evidence="2" key="1">
    <citation type="submission" date="2021-01" db="EMBL/GenBank/DDBJ databases">
        <authorList>
            <person name="Corre E."/>
            <person name="Pelletier E."/>
            <person name="Niang G."/>
            <person name="Scheremetjew M."/>
            <person name="Finn R."/>
            <person name="Kale V."/>
            <person name="Holt S."/>
            <person name="Cochrane G."/>
            <person name="Meng A."/>
            <person name="Brown T."/>
            <person name="Cohen L."/>
        </authorList>
    </citation>
    <scope>NUCLEOTIDE SEQUENCE</scope>
    <source>
        <strain evidence="2">CCMP1320</strain>
    </source>
</reference>
<evidence type="ECO:0000256" key="1">
    <source>
        <dbReference type="SAM" id="Phobius"/>
    </source>
</evidence>
<accession>A0A6S8IJM1</accession>